<evidence type="ECO:0000259" key="3">
    <source>
        <dbReference type="PROSITE" id="PS51186"/>
    </source>
</evidence>
<dbReference type="CDD" id="cd04301">
    <property type="entry name" value="NAT_SF"/>
    <property type="match status" value="1"/>
</dbReference>
<dbReference type="EMBL" id="PJRQ01000022">
    <property type="protein sequence ID" value="PLR15692.1"/>
    <property type="molecule type" value="Genomic_DNA"/>
</dbReference>
<dbReference type="RefSeq" id="WP_101713124.1">
    <property type="nucleotide sequence ID" value="NZ_CP026100.1"/>
</dbReference>
<keyword evidence="1 5" id="KW-0808">Transferase</keyword>
<reference evidence="5 6" key="1">
    <citation type="submission" date="2017-12" db="EMBL/GenBank/DDBJ databases">
        <title>The genome sequence of Caulobacter flavus CGMCC1 15093.</title>
        <authorList>
            <person name="Gao J."/>
            <person name="Mao X."/>
            <person name="Sun J."/>
        </authorList>
    </citation>
    <scope>NUCLEOTIDE SEQUENCE [LARGE SCALE GENOMIC DNA]</scope>
    <source>
        <strain evidence="5 6">CGMCC1 15093</strain>
    </source>
</reference>
<dbReference type="GO" id="GO:0016747">
    <property type="term" value="F:acyltransferase activity, transferring groups other than amino-acyl groups"/>
    <property type="evidence" value="ECO:0007669"/>
    <property type="project" value="InterPro"/>
</dbReference>
<dbReference type="InterPro" id="IPR000182">
    <property type="entry name" value="GNAT_dom"/>
</dbReference>
<sequence>MNLHPVGLEACWDLADLHERAFDRPWAPTEFEALLNSPGVFAVLGSSGDPEEPRGFILCRAIAGEAEILTIAVDPAARRRGWGAALVEMAAGIATEAKAFDLFLEVAADNVGAIGLYKATGFSQVGLRKGYYPHPDGPKDAVVMRRALNT</sequence>
<dbReference type="SUPFAM" id="SSF55729">
    <property type="entry name" value="Acyl-CoA N-acyltransferases (Nat)"/>
    <property type="match status" value="1"/>
</dbReference>
<protein>
    <submittedName>
        <fullName evidence="5">Ribosomal-protein-alanine acetyltransferase</fullName>
    </submittedName>
</protein>
<dbReference type="Proteomes" id="UP000281192">
    <property type="component" value="Chromosome"/>
</dbReference>
<dbReference type="AlphaFoldDB" id="A0A2N5CTN3"/>
<dbReference type="PROSITE" id="PS51186">
    <property type="entry name" value="GNAT"/>
    <property type="match status" value="1"/>
</dbReference>
<dbReference type="EMBL" id="CP026100">
    <property type="protein sequence ID" value="AYV45862.1"/>
    <property type="molecule type" value="Genomic_DNA"/>
</dbReference>
<gene>
    <name evidence="4" type="ORF">C1707_06120</name>
    <name evidence="5" type="ORF">CFHF_11360</name>
</gene>
<name>A0A2N5CTN3_9CAUL</name>
<dbReference type="InterPro" id="IPR050680">
    <property type="entry name" value="YpeA/RimI_acetyltransf"/>
</dbReference>
<evidence type="ECO:0000313" key="4">
    <source>
        <dbReference type="EMBL" id="AYV45862.1"/>
    </source>
</evidence>
<evidence type="ECO:0000313" key="6">
    <source>
        <dbReference type="Proteomes" id="UP000234483"/>
    </source>
</evidence>
<evidence type="ECO:0000313" key="7">
    <source>
        <dbReference type="Proteomes" id="UP000281192"/>
    </source>
</evidence>
<organism evidence="5 6">
    <name type="scientific">Caulobacter flavus</name>
    <dbReference type="NCBI Taxonomy" id="1679497"/>
    <lineage>
        <taxon>Bacteria</taxon>
        <taxon>Pseudomonadati</taxon>
        <taxon>Pseudomonadota</taxon>
        <taxon>Alphaproteobacteria</taxon>
        <taxon>Caulobacterales</taxon>
        <taxon>Caulobacteraceae</taxon>
        <taxon>Caulobacter</taxon>
    </lineage>
</organism>
<dbReference type="KEGG" id="cfh:C1707_06120"/>
<feature type="domain" description="N-acetyltransferase" evidence="3">
    <location>
        <begin position="1"/>
        <end position="149"/>
    </location>
</feature>
<dbReference type="PANTHER" id="PTHR43420:SF44">
    <property type="entry name" value="ACETYLTRANSFERASE YPEA"/>
    <property type="match status" value="1"/>
</dbReference>
<dbReference type="PANTHER" id="PTHR43420">
    <property type="entry name" value="ACETYLTRANSFERASE"/>
    <property type="match status" value="1"/>
</dbReference>
<evidence type="ECO:0000313" key="5">
    <source>
        <dbReference type="EMBL" id="PLR15692.1"/>
    </source>
</evidence>
<accession>A0A2N5CTN3</accession>
<dbReference type="InterPro" id="IPR016181">
    <property type="entry name" value="Acyl_CoA_acyltransferase"/>
</dbReference>
<evidence type="ECO:0000256" key="2">
    <source>
        <dbReference type="ARBA" id="ARBA00023315"/>
    </source>
</evidence>
<keyword evidence="2" id="KW-0012">Acyltransferase</keyword>
<dbReference type="Gene3D" id="3.40.630.30">
    <property type="match status" value="1"/>
</dbReference>
<dbReference type="Pfam" id="PF00583">
    <property type="entry name" value="Acetyltransf_1"/>
    <property type="match status" value="1"/>
</dbReference>
<dbReference type="Proteomes" id="UP000234483">
    <property type="component" value="Unassembled WGS sequence"/>
</dbReference>
<dbReference type="OrthoDB" id="9804026at2"/>
<evidence type="ECO:0000256" key="1">
    <source>
        <dbReference type="ARBA" id="ARBA00022679"/>
    </source>
</evidence>
<reference evidence="4 7" key="2">
    <citation type="submission" date="2018-01" db="EMBL/GenBank/DDBJ databases">
        <title>Complete genome sequence of Caulobacter flavus RHGG3.</title>
        <authorList>
            <person name="Yang E."/>
        </authorList>
    </citation>
    <scope>NUCLEOTIDE SEQUENCE [LARGE SCALE GENOMIC DNA]</scope>
    <source>
        <strain evidence="4 7">RHGG3</strain>
    </source>
</reference>
<proteinExistence type="predicted"/>
<keyword evidence="7" id="KW-1185">Reference proteome</keyword>